<reference evidence="2 3" key="1">
    <citation type="submission" date="2015-09" db="EMBL/GenBank/DDBJ databases">
        <title>Identification and resolution of microdiversity through metagenomic sequencing of parallel consortia.</title>
        <authorList>
            <person name="Nelson W.C."/>
            <person name="Romine M.F."/>
            <person name="Lindemann S.R."/>
        </authorList>
    </citation>
    <scope>NUCLEOTIDE SEQUENCE [LARGE SCALE GENOMIC DNA]</scope>
    <source>
        <strain evidence="2">Ana</strain>
    </source>
</reference>
<dbReference type="NCBIfam" id="TIGR00254">
    <property type="entry name" value="GGDEF"/>
    <property type="match status" value="1"/>
</dbReference>
<comment type="caution">
    <text evidence="2">The sequence shown here is derived from an EMBL/GenBank/DDBJ whole genome shotgun (WGS) entry which is preliminary data.</text>
</comment>
<dbReference type="PANTHER" id="PTHR45138">
    <property type="entry name" value="REGULATORY COMPONENTS OF SENSORY TRANSDUCTION SYSTEM"/>
    <property type="match status" value="1"/>
</dbReference>
<dbReference type="InterPro" id="IPR029016">
    <property type="entry name" value="GAF-like_dom_sf"/>
</dbReference>
<dbReference type="SMART" id="SM00267">
    <property type="entry name" value="GGDEF"/>
    <property type="match status" value="1"/>
</dbReference>
<dbReference type="Pfam" id="PF00990">
    <property type="entry name" value="GGDEF"/>
    <property type="match status" value="1"/>
</dbReference>
<accession>A0A0P8BQF5</accession>
<protein>
    <submittedName>
        <fullName evidence="2">Two-component system, cell cycle response regulator</fullName>
    </submittedName>
</protein>
<dbReference type="InterPro" id="IPR003018">
    <property type="entry name" value="GAF"/>
</dbReference>
<dbReference type="SMART" id="SM00065">
    <property type="entry name" value="GAF"/>
    <property type="match status" value="1"/>
</dbReference>
<dbReference type="PATRIC" id="fig|1666911.3.peg.4925"/>
<dbReference type="EMBL" id="LJZR01000007">
    <property type="protein sequence ID" value="KPQ36209.1"/>
    <property type="molecule type" value="Genomic_DNA"/>
</dbReference>
<dbReference type="Proteomes" id="UP000050465">
    <property type="component" value="Unassembled WGS sequence"/>
</dbReference>
<dbReference type="InterPro" id="IPR029787">
    <property type="entry name" value="Nucleotide_cyclase"/>
</dbReference>
<evidence type="ECO:0000313" key="2">
    <source>
        <dbReference type="EMBL" id="KPQ36209.1"/>
    </source>
</evidence>
<dbReference type="PROSITE" id="PS50887">
    <property type="entry name" value="GGDEF"/>
    <property type="match status" value="1"/>
</dbReference>
<dbReference type="GO" id="GO:0005886">
    <property type="term" value="C:plasma membrane"/>
    <property type="evidence" value="ECO:0007669"/>
    <property type="project" value="TreeGrafter"/>
</dbReference>
<feature type="domain" description="GGDEF" evidence="1">
    <location>
        <begin position="343"/>
        <end position="480"/>
    </location>
</feature>
<organism evidence="2 3">
    <name type="scientific">Phormidesmis priestleyi Ana</name>
    <dbReference type="NCBI Taxonomy" id="1666911"/>
    <lineage>
        <taxon>Bacteria</taxon>
        <taxon>Bacillati</taxon>
        <taxon>Cyanobacteriota</taxon>
        <taxon>Cyanophyceae</taxon>
        <taxon>Leptolyngbyales</taxon>
        <taxon>Leptolyngbyaceae</taxon>
        <taxon>Phormidesmis</taxon>
    </lineage>
</organism>
<dbReference type="AlphaFoldDB" id="A0A0P8BQF5"/>
<dbReference type="Gene3D" id="3.30.70.270">
    <property type="match status" value="1"/>
</dbReference>
<dbReference type="InterPro" id="IPR043128">
    <property type="entry name" value="Rev_trsase/Diguanyl_cyclase"/>
</dbReference>
<dbReference type="GO" id="GO:0043709">
    <property type="term" value="P:cell adhesion involved in single-species biofilm formation"/>
    <property type="evidence" value="ECO:0007669"/>
    <property type="project" value="TreeGrafter"/>
</dbReference>
<dbReference type="STRING" id="1666911.HLUCCA11_06670"/>
<dbReference type="GO" id="GO:0052621">
    <property type="term" value="F:diguanylate cyclase activity"/>
    <property type="evidence" value="ECO:0007669"/>
    <property type="project" value="TreeGrafter"/>
</dbReference>
<proteinExistence type="predicted"/>
<dbReference type="PANTHER" id="PTHR45138:SF9">
    <property type="entry name" value="DIGUANYLATE CYCLASE DGCM-RELATED"/>
    <property type="match status" value="1"/>
</dbReference>
<dbReference type="SUPFAM" id="SSF55073">
    <property type="entry name" value="Nucleotide cyclase"/>
    <property type="match status" value="1"/>
</dbReference>
<dbReference type="FunFam" id="3.30.70.270:FF:000001">
    <property type="entry name" value="Diguanylate cyclase domain protein"/>
    <property type="match status" value="1"/>
</dbReference>
<dbReference type="InterPro" id="IPR050469">
    <property type="entry name" value="Diguanylate_Cyclase"/>
</dbReference>
<evidence type="ECO:0000259" key="1">
    <source>
        <dbReference type="PROSITE" id="PS50887"/>
    </source>
</evidence>
<dbReference type="GO" id="GO:1902201">
    <property type="term" value="P:negative regulation of bacterial-type flagellum-dependent cell motility"/>
    <property type="evidence" value="ECO:0007669"/>
    <property type="project" value="TreeGrafter"/>
</dbReference>
<evidence type="ECO:0000313" key="3">
    <source>
        <dbReference type="Proteomes" id="UP000050465"/>
    </source>
</evidence>
<gene>
    <name evidence="2" type="primary">pleD-3</name>
    <name evidence="2" type="ORF">HLUCCA11_06670</name>
</gene>
<dbReference type="CDD" id="cd01949">
    <property type="entry name" value="GGDEF"/>
    <property type="match status" value="1"/>
</dbReference>
<name>A0A0P8BQF5_9CYAN</name>
<dbReference type="InterPro" id="IPR000160">
    <property type="entry name" value="GGDEF_dom"/>
</dbReference>
<dbReference type="SUPFAM" id="SSF55781">
    <property type="entry name" value="GAF domain-like"/>
    <property type="match status" value="1"/>
</dbReference>
<dbReference type="Gene3D" id="3.30.450.40">
    <property type="match status" value="1"/>
</dbReference>
<sequence>MLDQHIFPAPYQPSLFSCPKMDAEEATSEESNSHAFTQDNVPLVKLQDSNTMDVNVPIANQAHLPVTKSRQRESMALSDHLASESKASPFGAEARMNRGYPSSGIVSMGTRNSPWQMQKHIAMHQRLRQVERNLRGSLNISTVLGTTVVESATLLGAQQVSLLAYQPNAQCWEPVAQYCSDQSLAWWPKVSPKSSEYPNLMKQVILEGGASLCAKQSLPTAETRQWLACWPGSWLLVPILKEPLSEELREPSVEASLVQHWGILALALPSEQSWSSAAIACAQSIAIELSFAMQQAQQYQSLLLANQELQKLALSDGLTRLANRRRFDEHLSDEWQRLARDRQPLSLILCDLDHFKRYNDTFGHPAGDRCLIRVAKALLSGPQRPADLVARYGGEEFAVILPNTDTNGAWRIAQKIHESIRQLKIAHAADNEKPYVTVTMGVATIIPGHEATAQGLVQAADMALYHAKQQGRDRTYVHAHYNTLNPDDSSSSTVVAETAQPVKLTPPEEATECI</sequence>